<dbReference type="RefSeq" id="WP_004964317.1">
    <property type="nucleotide sequence ID" value="NZ_AOLR01000022.1"/>
</dbReference>
<dbReference type="CDD" id="cd00090">
    <property type="entry name" value="HTH_ARSR"/>
    <property type="match status" value="1"/>
</dbReference>
<dbReference type="InterPro" id="IPR011991">
    <property type="entry name" value="ArsR-like_HTH"/>
</dbReference>
<comment type="caution">
    <text evidence="1">The sequence shown here is derived from an EMBL/GenBank/DDBJ whole genome shotgun (WGS) entry which is preliminary data.</text>
</comment>
<organism evidence="1 2">
    <name type="scientific">Haloarcula marismortui ATCC 33800</name>
    <dbReference type="NCBI Taxonomy" id="662476"/>
    <lineage>
        <taxon>Archaea</taxon>
        <taxon>Methanobacteriati</taxon>
        <taxon>Methanobacteriota</taxon>
        <taxon>Stenosarchaea group</taxon>
        <taxon>Halobacteria</taxon>
        <taxon>Halobacteriales</taxon>
        <taxon>Haloarculaceae</taxon>
        <taxon>Haloarcula</taxon>
    </lineage>
</organism>
<dbReference type="InterPro" id="IPR036388">
    <property type="entry name" value="WH-like_DNA-bd_sf"/>
</dbReference>
<protein>
    <recommendedName>
        <fullName evidence="3">HTH arsR-type domain-containing protein</fullName>
    </recommendedName>
</protein>
<evidence type="ECO:0000313" key="1">
    <source>
        <dbReference type="EMBL" id="EMA12334.1"/>
    </source>
</evidence>
<dbReference type="SUPFAM" id="SSF46785">
    <property type="entry name" value="Winged helix' DNA-binding domain"/>
    <property type="match status" value="1"/>
</dbReference>
<evidence type="ECO:0000313" key="2">
    <source>
        <dbReference type="Proteomes" id="UP000011659"/>
    </source>
</evidence>
<name>M0JWI5_9EURY</name>
<dbReference type="Proteomes" id="UP000011659">
    <property type="component" value="Unassembled WGS sequence"/>
</dbReference>
<gene>
    <name evidence="1" type="ORF">C436_14489</name>
</gene>
<dbReference type="PATRIC" id="fig|662476.7.peg.2899"/>
<dbReference type="EMBL" id="AOLR01000022">
    <property type="protein sequence ID" value="EMA12334.1"/>
    <property type="molecule type" value="Genomic_DNA"/>
</dbReference>
<keyword evidence="2" id="KW-1185">Reference proteome</keyword>
<dbReference type="GeneID" id="68864636"/>
<proteinExistence type="predicted"/>
<evidence type="ECO:0008006" key="3">
    <source>
        <dbReference type="Google" id="ProtNLM"/>
    </source>
</evidence>
<dbReference type="InterPro" id="IPR036390">
    <property type="entry name" value="WH_DNA-bd_sf"/>
</dbReference>
<sequence length="181" mass="20423">MLFIISKFSSSNITLAFVGFNANDNVFLHPGVGNTYARVVPATYPGHRPIKIVATLVYTNMNHDPTTSETPWNQDEMAESRDENPSGWLYLTGNESTQRIIDALLDAGTREFNKSELGDYAGMTRQTVGNHIDRLVELNVVEKIERRKSDRYRFNPESQVSQKIIETNGAVIAKRLSEEED</sequence>
<dbReference type="AlphaFoldDB" id="M0JWI5"/>
<reference evidence="1 2" key="1">
    <citation type="journal article" date="2014" name="PLoS Genet.">
        <title>Phylogenetically driven sequencing of extremely halophilic archaea reveals strategies for static and dynamic osmo-response.</title>
        <authorList>
            <person name="Becker E.A."/>
            <person name="Seitzer P.M."/>
            <person name="Tritt A."/>
            <person name="Larsen D."/>
            <person name="Krusor M."/>
            <person name="Yao A.I."/>
            <person name="Wu D."/>
            <person name="Madern D."/>
            <person name="Eisen J.A."/>
            <person name="Darling A.E."/>
            <person name="Facciotti M.T."/>
        </authorList>
    </citation>
    <scope>NUCLEOTIDE SEQUENCE [LARGE SCALE GENOMIC DNA]</scope>
    <source>
        <strain evidence="1 2">ATCC 33800</strain>
    </source>
</reference>
<dbReference type="Gene3D" id="1.10.10.10">
    <property type="entry name" value="Winged helix-like DNA-binding domain superfamily/Winged helix DNA-binding domain"/>
    <property type="match status" value="1"/>
</dbReference>
<accession>M0JWI5</accession>